<keyword evidence="2" id="KW-1185">Reference proteome</keyword>
<evidence type="ECO:0000313" key="1">
    <source>
        <dbReference type="EMBL" id="KAK0372508.1"/>
    </source>
</evidence>
<protein>
    <submittedName>
        <fullName evidence="1">Uncharacterized protein</fullName>
    </submittedName>
</protein>
<reference evidence="1" key="1">
    <citation type="submission" date="2023-04" db="EMBL/GenBank/DDBJ databases">
        <title>Colletotrichum limetticola genome sequence.</title>
        <authorList>
            <person name="Baroncelli R."/>
        </authorList>
    </citation>
    <scope>NUCLEOTIDE SEQUENCE</scope>
    <source>
        <strain evidence="1">KLA-Anderson</strain>
    </source>
</reference>
<sequence length="206" mass="24975">MDILRQLNHRDHNHTFKHQFTPIFCIFHHYVIQCDNHCRIPNFSVTVIVSEHYKHLFVNIFVVVVDLSDCARSRSFDLIGFFKLRRFFQHFRDRKRRKHILDFYGQLRVVKYHSQSGHLTLATDYLKWFFNVNFKLKYFRCDLVVDFSLKSLQHKSRLIGDREHIIDADYIQPLVKRFFLHNPDLECCYVAFDIKQHLSGPELKFL</sequence>
<evidence type="ECO:0000313" key="2">
    <source>
        <dbReference type="Proteomes" id="UP001169217"/>
    </source>
</evidence>
<accession>A0ABQ9PKL2</accession>
<name>A0ABQ9PKL2_9PEZI</name>
<dbReference type="Proteomes" id="UP001169217">
    <property type="component" value="Unassembled WGS sequence"/>
</dbReference>
<organism evidence="1 2">
    <name type="scientific">Colletotrichum limetticola</name>
    <dbReference type="NCBI Taxonomy" id="1209924"/>
    <lineage>
        <taxon>Eukaryota</taxon>
        <taxon>Fungi</taxon>
        <taxon>Dikarya</taxon>
        <taxon>Ascomycota</taxon>
        <taxon>Pezizomycotina</taxon>
        <taxon>Sordariomycetes</taxon>
        <taxon>Hypocreomycetidae</taxon>
        <taxon>Glomerellales</taxon>
        <taxon>Glomerellaceae</taxon>
        <taxon>Colletotrichum</taxon>
        <taxon>Colletotrichum acutatum species complex</taxon>
    </lineage>
</organism>
<dbReference type="EMBL" id="JARUPT010000366">
    <property type="protein sequence ID" value="KAK0372508.1"/>
    <property type="molecule type" value="Genomic_DNA"/>
</dbReference>
<comment type="caution">
    <text evidence="1">The sequence shown here is derived from an EMBL/GenBank/DDBJ whole genome shotgun (WGS) entry which is preliminary data.</text>
</comment>
<gene>
    <name evidence="1" type="ORF">CLIM01_10131</name>
</gene>
<proteinExistence type="predicted"/>